<dbReference type="Proteomes" id="UP000241769">
    <property type="component" value="Unassembled WGS sequence"/>
</dbReference>
<protein>
    <submittedName>
        <fullName evidence="2">Uncharacterized protein</fullName>
    </submittedName>
</protein>
<keyword evidence="3" id="KW-1185">Reference proteome</keyword>
<comment type="caution">
    <text evidence="2">The sequence shown here is derived from an EMBL/GenBank/DDBJ whole genome shotgun (WGS) entry which is preliminary data.</text>
</comment>
<evidence type="ECO:0000313" key="2">
    <source>
        <dbReference type="EMBL" id="PRP76365.1"/>
    </source>
</evidence>
<evidence type="ECO:0000313" key="3">
    <source>
        <dbReference type="Proteomes" id="UP000241769"/>
    </source>
</evidence>
<accession>A0A2P6MXD1</accession>
<reference evidence="2 3" key="1">
    <citation type="journal article" date="2018" name="Genome Biol. Evol.">
        <title>Multiple Roots of Fruiting Body Formation in Amoebozoa.</title>
        <authorList>
            <person name="Hillmann F."/>
            <person name="Forbes G."/>
            <person name="Novohradska S."/>
            <person name="Ferling I."/>
            <person name="Riege K."/>
            <person name="Groth M."/>
            <person name="Westermann M."/>
            <person name="Marz M."/>
            <person name="Spaller T."/>
            <person name="Winckler T."/>
            <person name="Schaap P."/>
            <person name="Glockner G."/>
        </authorList>
    </citation>
    <scope>NUCLEOTIDE SEQUENCE [LARGE SCALE GENOMIC DNA]</scope>
    <source>
        <strain evidence="2 3">Jena</strain>
    </source>
</reference>
<dbReference type="InParanoid" id="A0A2P6MXD1"/>
<dbReference type="EMBL" id="MDYQ01000332">
    <property type="protein sequence ID" value="PRP76365.1"/>
    <property type="molecule type" value="Genomic_DNA"/>
</dbReference>
<sequence>MATEEEPQKTERRPLTAKEWKAHRQHTSNTTRRKDLDERHGRGRVKAAPGMFARPTVGVAEAEKDNLWELEQSKKRIARLESGGRVCRQFIAHRKKVGRPVQDENHLSLEDAKRLAVHLCLVRKIKPKTAEILVRDALRYQSQVLGQTTIASDPEKMK</sequence>
<gene>
    <name evidence="2" type="ORF">PROFUN_16079</name>
</gene>
<feature type="compositionally biased region" description="Basic and acidic residues" evidence="1">
    <location>
        <begin position="1"/>
        <end position="22"/>
    </location>
</feature>
<name>A0A2P6MXD1_9EUKA</name>
<evidence type="ECO:0000256" key="1">
    <source>
        <dbReference type="SAM" id="MobiDB-lite"/>
    </source>
</evidence>
<proteinExistence type="predicted"/>
<organism evidence="2 3">
    <name type="scientific">Planoprotostelium fungivorum</name>
    <dbReference type="NCBI Taxonomy" id="1890364"/>
    <lineage>
        <taxon>Eukaryota</taxon>
        <taxon>Amoebozoa</taxon>
        <taxon>Evosea</taxon>
        <taxon>Variosea</taxon>
        <taxon>Cavosteliida</taxon>
        <taxon>Cavosteliaceae</taxon>
        <taxon>Planoprotostelium</taxon>
    </lineage>
</organism>
<dbReference type="AlphaFoldDB" id="A0A2P6MXD1"/>
<feature type="region of interest" description="Disordered" evidence="1">
    <location>
        <begin position="1"/>
        <end position="56"/>
    </location>
</feature>